<evidence type="ECO:0000256" key="3">
    <source>
        <dbReference type="ARBA" id="ARBA00022723"/>
    </source>
</evidence>
<dbReference type="Pfam" id="PF01257">
    <property type="entry name" value="2Fe-2S_thioredx"/>
    <property type="match status" value="1"/>
</dbReference>
<keyword evidence="4" id="KW-0408">Iron</keyword>
<comment type="similarity">
    <text evidence="1">Belongs to the complex I 24 kDa subunit family.</text>
</comment>
<keyword evidence="7" id="KW-0560">Oxidoreductase</keyword>
<dbReference type="InterPro" id="IPR036249">
    <property type="entry name" value="Thioredoxin-like_sf"/>
</dbReference>
<evidence type="ECO:0000256" key="6">
    <source>
        <dbReference type="ARBA" id="ARBA00034078"/>
    </source>
</evidence>
<dbReference type="Gene3D" id="1.10.10.1590">
    <property type="entry name" value="NADH-quinone oxidoreductase subunit E"/>
    <property type="match status" value="1"/>
</dbReference>
<reference evidence="7" key="1">
    <citation type="submission" date="2018-06" db="EMBL/GenBank/DDBJ databases">
        <authorList>
            <person name="Zhirakovskaya E."/>
        </authorList>
    </citation>
    <scope>NUCLEOTIDE SEQUENCE</scope>
</reference>
<keyword evidence="7" id="KW-0830">Ubiquinone</keyword>
<dbReference type="PANTHER" id="PTHR10371">
    <property type="entry name" value="NADH DEHYDROGENASE UBIQUINONE FLAVOPROTEIN 2, MITOCHONDRIAL"/>
    <property type="match status" value="1"/>
</dbReference>
<protein>
    <submittedName>
        <fullName evidence="7">NADH-ubiquinone oxidoreductase chain E</fullName>
        <ecNumber evidence="7">1.6.5.3</ecNumber>
    </submittedName>
</protein>
<dbReference type="CDD" id="cd03064">
    <property type="entry name" value="TRX_Fd_NuoE"/>
    <property type="match status" value="1"/>
</dbReference>
<proteinExistence type="inferred from homology"/>
<evidence type="ECO:0000256" key="1">
    <source>
        <dbReference type="ARBA" id="ARBA00010643"/>
    </source>
</evidence>
<keyword evidence="2" id="KW-0001">2Fe-2S</keyword>
<keyword evidence="5" id="KW-0411">Iron-sulfur</keyword>
<dbReference type="EMBL" id="UOFL01000252">
    <property type="protein sequence ID" value="VAW82715.1"/>
    <property type="molecule type" value="Genomic_DNA"/>
</dbReference>
<dbReference type="AlphaFoldDB" id="A0A3B0YPD6"/>
<evidence type="ECO:0000313" key="7">
    <source>
        <dbReference type="EMBL" id="VAW82715.1"/>
    </source>
</evidence>
<dbReference type="GO" id="GO:0046872">
    <property type="term" value="F:metal ion binding"/>
    <property type="evidence" value="ECO:0007669"/>
    <property type="project" value="UniProtKB-KW"/>
</dbReference>
<gene>
    <name evidence="7" type="ORF">MNBD_GAMMA12-2152</name>
</gene>
<dbReference type="PROSITE" id="PS01099">
    <property type="entry name" value="COMPLEX1_24K"/>
    <property type="match status" value="1"/>
</dbReference>
<dbReference type="FunFam" id="1.10.10.1590:FF:000001">
    <property type="entry name" value="NADH-quinone oxidoreductase subunit E"/>
    <property type="match status" value="1"/>
</dbReference>
<comment type="cofactor">
    <cofactor evidence="6">
        <name>[2Fe-2S] cluster</name>
        <dbReference type="ChEBI" id="CHEBI:190135"/>
    </cofactor>
</comment>
<accession>A0A3B0YPD6</accession>
<evidence type="ECO:0000256" key="4">
    <source>
        <dbReference type="ARBA" id="ARBA00023004"/>
    </source>
</evidence>
<organism evidence="7">
    <name type="scientific">hydrothermal vent metagenome</name>
    <dbReference type="NCBI Taxonomy" id="652676"/>
    <lineage>
        <taxon>unclassified sequences</taxon>
        <taxon>metagenomes</taxon>
        <taxon>ecological metagenomes</taxon>
    </lineage>
</organism>
<evidence type="ECO:0000256" key="5">
    <source>
        <dbReference type="ARBA" id="ARBA00023014"/>
    </source>
</evidence>
<dbReference type="InterPro" id="IPR002023">
    <property type="entry name" value="NuoE-like"/>
</dbReference>
<dbReference type="EC" id="1.6.5.3" evidence="7"/>
<dbReference type="PIRSF" id="PIRSF000216">
    <property type="entry name" value="NADH_DH_24kDa"/>
    <property type="match status" value="1"/>
</dbReference>
<dbReference type="GO" id="GO:0051537">
    <property type="term" value="F:2 iron, 2 sulfur cluster binding"/>
    <property type="evidence" value="ECO:0007669"/>
    <property type="project" value="UniProtKB-KW"/>
</dbReference>
<dbReference type="NCBIfam" id="TIGR01958">
    <property type="entry name" value="nuoE_fam"/>
    <property type="match status" value="1"/>
</dbReference>
<dbReference type="GO" id="GO:0003954">
    <property type="term" value="F:NADH dehydrogenase activity"/>
    <property type="evidence" value="ECO:0007669"/>
    <property type="project" value="TreeGrafter"/>
</dbReference>
<name>A0A3B0YPD6_9ZZZZ</name>
<dbReference type="InterPro" id="IPR042128">
    <property type="entry name" value="NuoE_dom"/>
</dbReference>
<keyword evidence="3" id="KW-0479">Metal-binding</keyword>
<dbReference type="InterPro" id="IPR041921">
    <property type="entry name" value="NuoE_N"/>
</dbReference>
<dbReference type="Gene3D" id="3.40.30.10">
    <property type="entry name" value="Glutaredoxin"/>
    <property type="match status" value="1"/>
</dbReference>
<dbReference type="SUPFAM" id="SSF52833">
    <property type="entry name" value="Thioredoxin-like"/>
    <property type="match status" value="1"/>
</dbReference>
<sequence length="168" mass="18618">MNRQNARTLSAILSAQGLKEVDAWIAKYPQEERQSAVMAALRIAQDENGGHLSLDIMDAVADYLEMPLIAVQEVASFYFMYEHQAVGKFKVCVCNSVSCLLNGSEKLIQHLEDKLGVKVGEVTKDGRFSIKEVECLGACTGAPMLMIGTKYYENLTLEKVDQILANLR</sequence>
<evidence type="ECO:0000256" key="2">
    <source>
        <dbReference type="ARBA" id="ARBA00022714"/>
    </source>
</evidence>
<dbReference type="PANTHER" id="PTHR10371:SF3">
    <property type="entry name" value="NADH DEHYDROGENASE [UBIQUINONE] FLAVOPROTEIN 2, MITOCHONDRIAL"/>
    <property type="match status" value="1"/>
</dbReference>